<evidence type="ECO:0000313" key="1">
    <source>
        <dbReference type="EMBL" id="MDF0752809.1"/>
    </source>
</evidence>
<protein>
    <submittedName>
        <fullName evidence="1">Uncharacterized protein</fullName>
    </submittedName>
</protein>
<organism evidence="1 2">
    <name type="scientific">Marinobacter iranensis</name>
    <dbReference type="NCBI Taxonomy" id="2962607"/>
    <lineage>
        <taxon>Bacteria</taxon>
        <taxon>Pseudomonadati</taxon>
        <taxon>Pseudomonadota</taxon>
        <taxon>Gammaproteobacteria</taxon>
        <taxon>Pseudomonadales</taxon>
        <taxon>Marinobacteraceae</taxon>
        <taxon>Marinobacter</taxon>
    </lineage>
</organism>
<dbReference type="RefSeq" id="WP_275710474.1">
    <property type="nucleotide sequence ID" value="NZ_JANCMW010000081.1"/>
</dbReference>
<sequence length="94" mass="10281">TNPERWKAIRGHFLRANKLDTDYPQPLVLFYESFAAAKQAPTPNARNGLLGAYVLAPFDTGLRVTAGKVLLEMKDAKAARVAFEPVAYSPHAPA</sequence>
<name>A0ABT5YGV8_9GAMM</name>
<gene>
    <name evidence="1" type="ORF">NLU14_21525</name>
</gene>
<dbReference type="Proteomes" id="UP001143391">
    <property type="component" value="Unassembled WGS sequence"/>
</dbReference>
<accession>A0ABT5YGV8</accession>
<dbReference type="EMBL" id="JANCMW010000081">
    <property type="protein sequence ID" value="MDF0752809.1"/>
    <property type="molecule type" value="Genomic_DNA"/>
</dbReference>
<evidence type="ECO:0000313" key="2">
    <source>
        <dbReference type="Proteomes" id="UP001143391"/>
    </source>
</evidence>
<feature type="non-terminal residue" evidence="1">
    <location>
        <position position="1"/>
    </location>
</feature>
<comment type="caution">
    <text evidence="1">The sequence shown here is derived from an EMBL/GenBank/DDBJ whole genome shotgun (WGS) entry which is preliminary data.</text>
</comment>
<feature type="non-terminal residue" evidence="1">
    <location>
        <position position="94"/>
    </location>
</feature>
<reference evidence="1" key="1">
    <citation type="submission" date="2022-07" db="EMBL/GenBank/DDBJ databases">
        <title>Marinobacter iranensis a new bacterium isolate from a hipersaline lake in Iran.</title>
        <authorList>
            <person name="Mohammad A.M.A."/>
            <person name="Cristina S.-P."/>
            <person name="Antonio V."/>
        </authorList>
    </citation>
    <scope>NUCLEOTIDE SEQUENCE</scope>
    <source>
        <strain evidence="1">71-i</strain>
    </source>
</reference>
<proteinExistence type="predicted"/>
<keyword evidence="2" id="KW-1185">Reference proteome</keyword>